<feature type="region of interest" description="Disordered" evidence="1">
    <location>
        <begin position="1"/>
        <end position="39"/>
    </location>
</feature>
<proteinExistence type="predicted"/>
<sequence length="65" mass="7508">MDPRTKPNTSQIVTNRAAFDYRKSHQQTQTSGAHLNNKQRLPPGIKTWTYALFTLEPLLYITHPL</sequence>
<evidence type="ECO:0000313" key="2">
    <source>
        <dbReference type="EnsemblMetazoa" id="SMAR012660-PA"/>
    </source>
</evidence>
<accession>T1JFP6</accession>
<organism evidence="2 3">
    <name type="scientific">Strigamia maritima</name>
    <name type="common">European centipede</name>
    <name type="synonym">Geophilus maritimus</name>
    <dbReference type="NCBI Taxonomy" id="126957"/>
    <lineage>
        <taxon>Eukaryota</taxon>
        <taxon>Metazoa</taxon>
        <taxon>Ecdysozoa</taxon>
        <taxon>Arthropoda</taxon>
        <taxon>Myriapoda</taxon>
        <taxon>Chilopoda</taxon>
        <taxon>Pleurostigmophora</taxon>
        <taxon>Geophilomorpha</taxon>
        <taxon>Linotaeniidae</taxon>
        <taxon>Strigamia</taxon>
    </lineage>
</organism>
<protein>
    <submittedName>
        <fullName evidence="2">Uncharacterized protein</fullName>
    </submittedName>
</protein>
<evidence type="ECO:0000256" key="1">
    <source>
        <dbReference type="SAM" id="MobiDB-lite"/>
    </source>
</evidence>
<feature type="compositionally biased region" description="Polar residues" evidence="1">
    <location>
        <begin position="1"/>
        <end position="14"/>
    </location>
</feature>
<evidence type="ECO:0000313" key="3">
    <source>
        <dbReference type="Proteomes" id="UP000014500"/>
    </source>
</evidence>
<keyword evidence="3" id="KW-1185">Reference proteome</keyword>
<reference evidence="3" key="1">
    <citation type="submission" date="2011-05" db="EMBL/GenBank/DDBJ databases">
        <authorList>
            <person name="Richards S.R."/>
            <person name="Qu J."/>
            <person name="Jiang H."/>
            <person name="Jhangiani S.N."/>
            <person name="Agravi P."/>
            <person name="Goodspeed R."/>
            <person name="Gross S."/>
            <person name="Mandapat C."/>
            <person name="Jackson L."/>
            <person name="Mathew T."/>
            <person name="Pu L."/>
            <person name="Thornton R."/>
            <person name="Saada N."/>
            <person name="Wilczek-Boney K.B."/>
            <person name="Lee S."/>
            <person name="Kovar C."/>
            <person name="Wu Y."/>
            <person name="Scherer S.E."/>
            <person name="Worley K.C."/>
            <person name="Muzny D.M."/>
            <person name="Gibbs R."/>
        </authorList>
    </citation>
    <scope>NUCLEOTIDE SEQUENCE</scope>
    <source>
        <strain evidence="3">Brora</strain>
    </source>
</reference>
<dbReference type="EMBL" id="JH432184">
    <property type="status" value="NOT_ANNOTATED_CDS"/>
    <property type="molecule type" value="Genomic_DNA"/>
</dbReference>
<reference evidence="2" key="2">
    <citation type="submission" date="2015-02" db="UniProtKB">
        <authorList>
            <consortium name="EnsemblMetazoa"/>
        </authorList>
    </citation>
    <scope>IDENTIFICATION</scope>
</reference>
<dbReference type="HOGENOM" id="CLU_2852512_0_0_1"/>
<name>T1JFP6_STRMM</name>
<dbReference type="Proteomes" id="UP000014500">
    <property type="component" value="Unassembled WGS sequence"/>
</dbReference>
<dbReference type="AlphaFoldDB" id="T1JFP6"/>
<dbReference type="EnsemblMetazoa" id="SMAR012660-RA">
    <property type="protein sequence ID" value="SMAR012660-PA"/>
    <property type="gene ID" value="SMAR012660"/>
</dbReference>
<feature type="compositionally biased region" description="Polar residues" evidence="1">
    <location>
        <begin position="26"/>
        <end position="39"/>
    </location>
</feature>